<name>A0A2N8L0K2_9BURK</name>
<evidence type="ECO:0000313" key="1">
    <source>
        <dbReference type="EMBL" id="PND39239.1"/>
    </source>
</evidence>
<dbReference type="EMBL" id="POSP01000003">
    <property type="protein sequence ID" value="PND39239.1"/>
    <property type="molecule type" value="Genomic_DNA"/>
</dbReference>
<dbReference type="Proteomes" id="UP000235916">
    <property type="component" value="Unassembled WGS sequence"/>
</dbReference>
<protein>
    <recommendedName>
        <fullName evidence="3">WYL domain-containing protein</fullName>
    </recommendedName>
</protein>
<accession>A0A2N8L0K2</accession>
<gene>
    <name evidence="1" type="ORF">C1O66_18035</name>
</gene>
<evidence type="ECO:0008006" key="3">
    <source>
        <dbReference type="Google" id="ProtNLM"/>
    </source>
</evidence>
<dbReference type="OrthoDB" id="6694149at2"/>
<proteinExistence type="predicted"/>
<reference evidence="1 2" key="1">
    <citation type="submission" date="2018-01" db="EMBL/GenBank/DDBJ databases">
        <title>Draft genome sequence of Paucibacter aquatile CR182 isolated from freshwater of the Nakdong River.</title>
        <authorList>
            <person name="Choi A."/>
            <person name="Chung E.J."/>
        </authorList>
    </citation>
    <scope>NUCLEOTIDE SEQUENCE [LARGE SCALE GENOMIC DNA]</scope>
    <source>
        <strain evidence="1 2">CR182</strain>
    </source>
</reference>
<organism evidence="1 2">
    <name type="scientific">Kinneretia aquatilis</name>
    <dbReference type="NCBI Taxonomy" id="2070761"/>
    <lineage>
        <taxon>Bacteria</taxon>
        <taxon>Pseudomonadati</taxon>
        <taxon>Pseudomonadota</taxon>
        <taxon>Betaproteobacteria</taxon>
        <taxon>Burkholderiales</taxon>
        <taxon>Sphaerotilaceae</taxon>
        <taxon>Roseateles</taxon>
    </lineage>
</organism>
<comment type="caution">
    <text evidence="1">The sequence shown here is derived from an EMBL/GenBank/DDBJ whole genome shotgun (WGS) entry which is preliminary data.</text>
</comment>
<evidence type="ECO:0000313" key="2">
    <source>
        <dbReference type="Proteomes" id="UP000235916"/>
    </source>
</evidence>
<keyword evidence="2" id="KW-1185">Reference proteome</keyword>
<dbReference type="RefSeq" id="WP_102769159.1">
    <property type="nucleotide sequence ID" value="NZ_POSP01000003.1"/>
</dbReference>
<dbReference type="AlphaFoldDB" id="A0A2N8L0K2"/>
<sequence>MSIRDTIASAGKNLHTIIITAREDDGSVETREAEPYSYRLKGRDEKFFCYDIKKAGIRNFHVNKIISVQETENSFVPRWPVEV</sequence>